<dbReference type="PIRSF" id="PIRSF005572">
    <property type="entry name" value="NifS"/>
    <property type="match status" value="1"/>
</dbReference>
<dbReference type="GO" id="GO:0016829">
    <property type="term" value="F:lyase activity"/>
    <property type="evidence" value="ECO:0007669"/>
    <property type="project" value="UniProtKB-KW"/>
</dbReference>
<evidence type="ECO:0000256" key="8">
    <source>
        <dbReference type="RuleBase" id="RU004506"/>
    </source>
</evidence>
<comment type="cofactor">
    <cofactor evidence="1 7">
        <name>pyridoxal 5'-phosphate</name>
        <dbReference type="ChEBI" id="CHEBI:597326"/>
    </cofactor>
</comment>
<keyword evidence="11" id="KW-1185">Reference proteome</keyword>
<protein>
    <recommendedName>
        <fullName evidence="8">Cysteine desulfurase</fullName>
        <ecNumber evidence="8">2.8.1.7</ecNumber>
    </recommendedName>
</protein>
<accession>A0A1K1VYM4</accession>
<comment type="function">
    <text evidence="2 8">Catalyzes the removal of elemental sulfur and selenium atoms from L-cysteine, L-cystine, L-selenocysteine, and L-selenocystine to produce L-alanine.</text>
</comment>
<evidence type="ECO:0000256" key="7">
    <source>
        <dbReference type="RuleBase" id="RU004504"/>
    </source>
</evidence>
<dbReference type="EMBL" id="FPJW01000003">
    <property type="protein sequence ID" value="SFX29693.1"/>
    <property type="molecule type" value="Genomic_DNA"/>
</dbReference>
<dbReference type="CDD" id="cd06453">
    <property type="entry name" value="SufS_like"/>
    <property type="match status" value="1"/>
</dbReference>
<dbReference type="InterPro" id="IPR015424">
    <property type="entry name" value="PyrdxlP-dep_Trfase"/>
</dbReference>
<dbReference type="Pfam" id="PF00266">
    <property type="entry name" value="Aminotran_5"/>
    <property type="match status" value="1"/>
</dbReference>
<name>A0A1K1VYM4_9GAMM</name>
<evidence type="ECO:0000256" key="3">
    <source>
        <dbReference type="ARBA" id="ARBA00010447"/>
    </source>
</evidence>
<dbReference type="InterPro" id="IPR020578">
    <property type="entry name" value="Aminotrans_V_PyrdxlP_BS"/>
</dbReference>
<dbReference type="OrthoDB" id="9808002at2"/>
<dbReference type="NCBIfam" id="TIGR01979">
    <property type="entry name" value="sufS"/>
    <property type="match status" value="1"/>
</dbReference>
<dbReference type="InterPro" id="IPR010970">
    <property type="entry name" value="Cys_dSase_SufS"/>
</dbReference>
<keyword evidence="5 8" id="KW-0663">Pyridoxal phosphate</keyword>
<feature type="domain" description="Aminotransferase class V" evidence="9">
    <location>
        <begin position="41"/>
        <end position="411"/>
    </location>
</feature>
<evidence type="ECO:0000313" key="11">
    <source>
        <dbReference type="Proteomes" id="UP000182350"/>
    </source>
</evidence>
<dbReference type="Gene3D" id="3.90.1150.10">
    <property type="entry name" value="Aspartate Aminotransferase, domain 1"/>
    <property type="match status" value="1"/>
</dbReference>
<dbReference type="SUPFAM" id="SSF53383">
    <property type="entry name" value="PLP-dependent transferases"/>
    <property type="match status" value="1"/>
</dbReference>
<dbReference type="Proteomes" id="UP000182350">
    <property type="component" value="Unassembled WGS sequence"/>
</dbReference>
<comment type="similarity">
    <text evidence="3 8">Belongs to the class-V pyridoxal-phosphate-dependent aminotransferase family. Csd subfamily.</text>
</comment>
<dbReference type="PROSITE" id="PS00595">
    <property type="entry name" value="AA_TRANSFER_CLASS_5"/>
    <property type="match status" value="1"/>
</dbReference>
<evidence type="ECO:0000259" key="9">
    <source>
        <dbReference type="Pfam" id="PF00266"/>
    </source>
</evidence>
<dbReference type="RefSeq" id="WP_072325378.1">
    <property type="nucleotide sequence ID" value="NZ_FPJW01000003.1"/>
</dbReference>
<evidence type="ECO:0000256" key="1">
    <source>
        <dbReference type="ARBA" id="ARBA00001933"/>
    </source>
</evidence>
<organism evidence="10 11">
    <name type="scientific">Marinospirillum alkaliphilum DSM 21637</name>
    <dbReference type="NCBI Taxonomy" id="1122209"/>
    <lineage>
        <taxon>Bacteria</taxon>
        <taxon>Pseudomonadati</taxon>
        <taxon>Pseudomonadota</taxon>
        <taxon>Gammaproteobacteria</taxon>
        <taxon>Oceanospirillales</taxon>
        <taxon>Oceanospirillaceae</taxon>
        <taxon>Marinospirillum</taxon>
    </lineage>
</organism>
<dbReference type="GO" id="GO:0006534">
    <property type="term" value="P:cysteine metabolic process"/>
    <property type="evidence" value="ECO:0007669"/>
    <property type="project" value="UniProtKB-UniRule"/>
</dbReference>
<keyword evidence="10" id="KW-0456">Lyase</keyword>
<evidence type="ECO:0000256" key="2">
    <source>
        <dbReference type="ARBA" id="ARBA00002824"/>
    </source>
</evidence>
<dbReference type="InterPro" id="IPR016454">
    <property type="entry name" value="Cysteine_dSase"/>
</dbReference>
<proteinExistence type="inferred from homology"/>
<evidence type="ECO:0000256" key="5">
    <source>
        <dbReference type="ARBA" id="ARBA00022898"/>
    </source>
</evidence>
<dbReference type="InterPro" id="IPR000192">
    <property type="entry name" value="Aminotrans_V_dom"/>
</dbReference>
<dbReference type="PANTHER" id="PTHR43586">
    <property type="entry name" value="CYSTEINE DESULFURASE"/>
    <property type="match status" value="1"/>
</dbReference>
<reference evidence="10 11" key="1">
    <citation type="submission" date="2016-11" db="EMBL/GenBank/DDBJ databases">
        <authorList>
            <person name="Jaros S."/>
            <person name="Januszkiewicz K."/>
            <person name="Wedrychowicz H."/>
        </authorList>
    </citation>
    <scope>NUCLEOTIDE SEQUENCE [LARGE SCALE GENOMIC DNA]</scope>
    <source>
        <strain evidence="10 11">DSM 21637</strain>
    </source>
</reference>
<evidence type="ECO:0000256" key="6">
    <source>
        <dbReference type="ARBA" id="ARBA00050776"/>
    </source>
</evidence>
<comment type="catalytic activity">
    <reaction evidence="6 8">
        <text>(sulfur carrier)-H + L-cysteine = (sulfur carrier)-SH + L-alanine</text>
        <dbReference type="Rhea" id="RHEA:43892"/>
        <dbReference type="Rhea" id="RHEA-COMP:14737"/>
        <dbReference type="Rhea" id="RHEA-COMP:14739"/>
        <dbReference type="ChEBI" id="CHEBI:29917"/>
        <dbReference type="ChEBI" id="CHEBI:35235"/>
        <dbReference type="ChEBI" id="CHEBI:57972"/>
        <dbReference type="ChEBI" id="CHEBI:64428"/>
        <dbReference type="EC" id="2.8.1.7"/>
    </reaction>
</comment>
<evidence type="ECO:0000313" key="10">
    <source>
        <dbReference type="EMBL" id="SFX29693.1"/>
    </source>
</evidence>
<sequence length="423" mass="45861">MSNLNLTSGAGVLPRQPAYDLMALRAEFPILAREVNGKPLVYLDNAATSQKPLSVIEAMDDYYRQTNANIHRGLHTLSQEATDAHELARQKVQGFINAASSREVIFTRGTTESINLVAQSWGRTNLKAGDQVLVSMMEHHANIVPWQLLREQIGIELKVIPILPDGSLDMDAFHRLLTPQVKLVSITQVSNALGSITPLEQIIPAAHALGIPVLVDGAQGIPHQPVDVQALDVDFYAFSGHKMYGPTGIGVLYGKAELLDAMPPWQGGGDMIDVVTFEKTTWAGLPHKFEAGTPAIAEAIGLGAAVDWMQRVGVQAISDWEHQLLVYATERMKAELPGLRILGEAAHKAGVISFVLEDAHAQDLGLLTDQLGVAIRTGHHCAMPVLHHLGVNATARASFAAYNTFEEVDAFVAALVRVREMLI</sequence>
<dbReference type="InterPro" id="IPR015421">
    <property type="entry name" value="PyrdxlP-dep_Trfase_major"/>
</dbReference>
<evidence type="ECO:0000256" key="4">
    <source>
        <dbReference type="ARBA" id="ARBA00022679"/>
    </source>
</evidence>
<dbReference type="GO" id="GO:0031071">
    <property type="term" value="F:cysteine desulfurase activity"/>
    <property type="evidence" value="ECO:0007669"/>
    <property type="project" value="UniProtKB-UniRule"/>
</dbReference>
<keyword evidence="4 8" id="KW-0808">Transferase</keyword>
<dbReference type="PANTHER" id="PTHR43586:SF8">
    <property type="entry name" value="CYSTEINE DESULFURASE 1, CHLOROPLASTIC"/>
    <property type="match status" value="1"/>
</dbReference>
<dbReference type="GO" id="GO:0030170">
    <property type="term" value="F:pyridoxal phosphate binding"/>
    <property type="evidence" value="ECO:0007669"/>
    <property type="project" value="UniProtKB-UniRule"/>
</dbReference>
<gene>
    <name evidence="10" type="ORF">SAMN02745752_01128</name>
</gene>
<dbReference type="InterPro" id="IPR015422">
    <property type="entry name" value="PyrdxlP-dep_Trfase_small"/>
</dbReference>
<dbReference type="EC" id="2.8.1.7" evidence="8"/>
<dbReference type="Gene3D" id="3.40.640.10">
    <property type="entry name" value="Type I PLP-dependent aspartate aminotransferase-like (Major domain)"/>
    <property type="match status" value="1"/>
</dbReference>
<dbReference type="STRING" id="1122209.SAMN02745752_01128"/>
<dbReference type="AlphaFoldDB" id="A0A1K1VYM4"/>